<evidence type="ECO:0000313" key="2">
    <source>
        <dbReference type="EMBL" id="MCB7283882.1"/>
    </source>
</evidence>
<sequence>MDLLFIPLTIGLPAIDESLEKLLTAMETFPNVAVLGDAVSMAKALGLCLALCVGSYECWMMMLGRRGMDVMKLLRIIGISLCISSSSWICSALQVPGKSLESATWAMAKAKNKEVA</sequence>
<proteinExistence type="predicted"/>
<keyword evidence="1" id="KW-1133">Transmembrane helix</keyword>
<dbReference type="EMBL" id="JAJCQG010000212">
    <property type="protein sequence ID" value="MCB7283882.1"/>
    <property type="molecule type" value="Genomic_DNA"/>
</dbReference>
<keyword evidence="1" id="KW-0812">Transmembrane</keyword>
<feature type="transmembrane region" description="Helical" evidence="1">
    <location>
        <begin position="40"/>
        <end position="61"/>
    </location>
</feature>
<feature type="non-terminal residue" evidence="2">
    <location>
        <position position="116"/>
    </location>
</feature>
<accession>A0AAW4V1A4</accession>
<gene>
    <name evidence="2" type="ORF">LI282_23110</name>
</gene>
<evidence type="ECO:0000313" key="3">
    <source>
        <dbReference type="Proteomes" id="UP001199363"/>
    </source>
</evidence>
<keyword evidence="1" id="KW-0472">Membrane</keyword>
<organism evidence="2 3">
    <name type="scientific">Phocaeicola vulgatus</name>
    <name type="common">Bacteroides vulgatus</name>
    <dbReference type="NCBI Taxonomy" id="821"/>
    <lineage>
        <taxon>Bacteria</taxon>
        <taxon>Pseudomonadati</taxon>
        <taxon>Bacteroidota</taxon>
        <taxon>Bacteroidia</taxon>
        <taxon>Bacteroidales</taxon>
        <taxon>Bacteroidaceae</taxon>
        <taxon>Phocaeicola</taxon>
    </lineage>
</organism>
<feature type="transmembrane region" description="Helical" evidence="1">
    <location>
        <begin position="73"/>
        <end position="95"/>
    </location>
</feature>
<reference evidence="2" key="1">
    <citation type="submission" date="2021-10" db="EMBL/GenBank/DDBJ databases">
        <title>Collection of gut derived symbiotic bacterial strains cultured from healthy donors.</title>
        <authorList>
            <person name="Lin H."/>
            <person name="Littmann E."/>
            <person name="Kohout C."/>
            <person name="Pamer E.G."/>
        </authorList>
    </citation>
    <scope>NUCLEOTIDE SEQUENCE</scope>
    <source>
        <strain evidence="2">DFI.1.167</strain>
    </source>
</reference>
<evidence type="ECO:0000256" key="1">
    <source>
        <dbReference type="SAM" id="Phobius"/>
    </source>
</evidence>
<comment type="caution">
    <text evidence="2">The sequence shown here is derived from an EMBL/GenBank/DDBJ whole genome shotgun (WGS) entry which is preliminary data.</text>
</comment>
<dbReference type="AlphaFoldDB" id="A0AAW4V1A4"/>
<protein>
    <submittedName>
        <fullName evidence="2">Uncharacterized protein</fullName>
    </submittedName>
</protein>
<name>A0AAW4V1A4_PHOVU</name>
<dbReference type="Proteomes" id="UP001199363">
    <property type="component" value="Unassembled WGS sequence"/>
</dbReference>